<feature type="signal peptide" evidence="1">
    <location>
        <begin position="1"/>
        <end position="21"/>
    </location>
</feature>
<evidence type="ECO:0000259" key="2">
    <source>
        <dbReference type="Pfam" id="PF20033"/>
    </source>
</evidence>
<evidence type="ECO:0000313" key="4">
    <source>
        <dbReference type="Proteomes" id="UP001597393"/>
    </source>
</evidence>
<reference evidence="4" key="1">
    <citation type="journal article" date="2019" name="Int. J. Syst. Evol. Microbiol.">
        <title>The Global Catalogue of Microorganisms (GCM) 10K type strain sequencing project: providing services to taxonomists for standard genome sequencing and annotation.</title>
        <authorList>
            <consortium name="The Broad Institute Genomics Platform"/>
            <consortium name="The Broad Institute Genome Sequencing Center for Infectious Disease"/>
            <person name="Wu L."/>
            <person name="Ma J."/>
        </authorList>
    </citation>
    <scope>NUCLEOTIDE SEQUENCE [LARGE SCALE GENOMIC DNA]</scope>
    <source>
        <strain evidence="4">KCTC 42248</strain>
    </source>
</reference>
<feature type="domain" description="DUF6438" evidence="2">
    <location>
        <begin position="33"/>
        <end position="148"/>
    </location>
</feature>
<feature type="chain" id="PRO_5046794343" evidence="1">
    <location>
        <begin position="22"/>
        <end position="158"/>
    </location>
</feature>
<keyword evidence="1" id="KW-0732">Signal</keyword>
<sequence>MKIFINLLLLVLAVFISSCSTDDLDVQTDSLSEIKLSKTSCFGTCPIFDIQLNKNLEATLVVTNFVDGKEPGQYKTTITEDEWLKLSSMIIKMKFRHLKGDYGDRTLADSPSANSAITFKDGYVKEVRDYGANGTKDLRSLYTNIDDLVNRVDWRFVE</sequence>
<proteinExistence type="predicted"/>
<gene>
    <name evidence="3" type="ORF">ACFSQ3_07585</name>
</gene>
<dbReference type="InterPro" id="IPR045497">
    <property type="entry name" value="DUF6438"/>
</dbReference>
<accession>A0ABW5NJD3</accession>
<dbReference type="RefSeq" id="WP_380868942.1">
    <property type="nucleotide sequence ID" value="NZ_JBHUMA010000006.1"/>
</dbReference>
<evidence type="ECO:0000313" key="3">
    <source>
        <dbReference type="EMBL" id="MFD2598811.1"/>
    </source>
</evidence>
<dbReference type="EMBL" id="JBHUMA010000006">
    <property type="protein sequence ID" value="MFD2598811.1"/>
    <property type="molecule type" value="Genomic_DNA"/>
</dbReference>
<comment type="caution">
    <text evidence="3">The sequence shown here is derived from an EMBL/GenBank/DDBJ whole genome shotgun (WGS) entry which is preliminary data.</text>
</comment>
<dbReference type="Pfam" id="PF20033">
    <property type="entry name" value="DUF6438"/>
    <property type="match status" value="1"/>
</dbReference>
<evidence type="ECO:0000256" key="1">
    <source>
        <dbReference type="SAM" id="SignalP"/>
    </source>
</evidence>
<keyword evidence="4" id="KW-1185">Reference proteome</keyword>
<dbReference type="Proteomes" id="UP001597393">
    <property type="component" value="Unassembled WGS sequence"/>
</dbReference>
<organism evidence="3 4">
    <name type="scientific">Sphingobacterium corticis</name>
    <dbReference type="NCBI Taxonomy" id="1812823"/>
    <lineage>
        <taxon>Bacteria</taxon>
        <taxon>Pseudomonadati</taxon>
        <taxon>Bacteroidota</taxon>
        <taxon>Sphingobacteriia</taxon>
        <taxon>Sphingobacteriales</taxon>
        <taxon>Sphingobacteriaceae</taxon>
        <taxon>Sphingobacterium</taxon>
    </lineage>
</organism>
<dbReference type="PROSITE" id="PS51257">
    <property type="entry name" value="PROKAR_LIPOPROTEIN"/>
    <property type="match status" value="1"/>
</dbReference>
<protein>
    <submittedName>
        <fullName evidence="3">DUF6438 domain-containing protein</fullName>
    </submittedName>
</protein>
<name>A0ABW5NJD3_9SPHI</name>